<name>A0ABT2EFJ5_9GAMM</name>
<reference evidence="1" key="1">
    <citation type="submission" date="2021-11" db="EMBL/GenBank/DDBJ databases">
        <title>Halomonas sp., isolated from a coastal aquaculture zone in Dongshan Bay.</title>
        <authorList>
            <person name="Lin W."/>
        </authorList>
    </citation>
    <scope>NUCLEOTIDE SEQUENCE</scope>
    <source>
        <strain evidence="1">Yzlin-01</strain>
    </source>
</reference>
<dbReference type="RefSeq" id="WP_259036859.1">
    <property type="nucleotide sequence ID" value="NZ_JAJISC010000006.1"/>
</dbReference>
<protein>
    <submittedName>
        <fullName evidence="1">Uncharacterized protein</fullName>
    </submittedName>
</protein>
<evidence type="ECO:0000313" key="2">
    <source>
        <dbReference type="Proteomes" id="UP001165542"/>
    </source>
</evidence>
<sequence>MHKHIDWDEPGNASVSKLFSNDHHAHAKIGHGDILSARYEGIVVRVEVEVYREEEKVSIGNVVALIDGHGQRLKGHGKLVLGDTVRLPDDKRAFEPTADTKER</sequence>
<gene>
    <name evidence="1" type="ORF">LLY24_13670</name>
</gene>
<dbReference type="EMBL" id="JAJISC010000006">
    <property type="protein sequence ID" value="MCS2610364.1"/>
    <property type="molecule type" value="Genomic_DNA"/>
</dbReference>
<dbReference type="Proteomes" id="UP001165542">
    <property type="component" value="Unassembled WGS sequence"/>
</dbReference>
<evidence type="ECO:0000313" key="1">
    <source>
        <dbReference type="EMBL" id="MCS2610364.1"/>
    </source>
</evidence>
<comment type="caution">
    <text evidence="1">The sequence shown here is derived from an EMBL/GenBank/DDBJ whole genome shotgun (WGS) entry which is preliminary data.</text>
</comment>
<keyword evidence="2" id="KW-1185">Reference proteome</keyword>
<proteinExistence type="predicted"/>
<accession>A0ABT2EFJ5</accession>
<organism evidence="1 2">
    <name type="scientific">Halomonas dongshanensis</name>
    <dbReference type="NCBI Taxonomy" id="2890835"/>
    <lineage>
        <taxon>Bacteria</taxon>
        <taxon>Pseudomonadati</taxon>
        <taxon>Pseudomonadota</taxon>
        <taxon>Gammaproteobacteria</taxon>
        <taxon>Oceanospirillales</taxon>
        <taxon>Halomonadaceae</taxon>
        <taxon>Halomonas</taxon>
    </lineage>
</organism>